<protein>
    <submittedName>
        <fullName evidence="7">HTTM domain protein</fullName>
    </submittedName>
</protein>
<feature type="transmembrane region" description="Helical" evidence="5">
    <location>
        <begin position="27"/>
        <end position="50"/>
    </location>
</feature>
<dbReference type="OrthoDB" id="5500571at2"/>
<feature type="transmembrane region" description="Helical" evidence="5">
    <location>
        <begin position="232"/>
        <end position="259"/>
    </location>
</feature>
<keyword evidence="8" id="KW-1185">Reference proteome</keyword>
<comment type="subcellular location">
    <subcellularLocation>
        <location evidence="1">Endomembrane system</location>
        <topology evidence="1">Multi-pass membrane protein</topology>
    </subcellularLocation>
</comment>
<dbReference type="Proteomes" id="UP000001880">
    <property type="component" value="Chromosome"/>
</dbReference>
<reference evidence="7 8" key="1">
    <citation type="journal article" date="2010" name="Stand. Genomic Sci.">
        <title>Complete genome sequence of Haliangium ochraceum type strain (SMP-2).</title>
        <authorList>
            <consortium name="US DOE Joint Genome Institute (JGI-PGF)"/>
            <person name="Ivanova N."/>
            <person name="Daum C."/>
            <person name="Lang E."/>
            <person name="Abt B."/>
            <person name="Kopitz M."/>
            <person name="Saunders E."/>
            <person name="Lapidus A."/>
            <person name="Lucas S."/>
            <person name="Glavina Del Rio T."/>
            <person name="Nolan M."/>
            <person name="Tice H."/>
            <person name="Copeland A."/>
            <person name="Cheng J.F."/>
            <person name="Chen F."/>
            <person name="Bruce D."/>
            <person name="Goodwin L."/>
            <person name="Pitluck S."/>
            <person name="Mavromatis K."/>
            <person name="Pati A."/>
            <person name="Mikhailova N."/>
            <person name="Chen A."/>
            <person name="Palaniappan K."/>
            <person name="Land M."/>
            <person name="Hauser L."/>
            <person name="Chang Y.J."/>
            <person name="Jeffries C.D."/>
            <person name="Detter J.C."/>
            <person name="Brettin T."/>
            <person name="Rohde M."/>
            <person name="Goker M."/>
            <person name="Bristow J."/>
            <person name="Markowitz V."/>
            <person name="Eisen J.A."/>
            <person name="Hugenholtz P."/>
            <person name="Kyrpides N.C."/>
            <person name="Klenk H.P."/>
        </authorList>
    </citation>
    <scope>NUCLEOTIDE SEQUENCE [LARGE SCALE GENOMIC DNA]</scope>
    <source>
        <strain evidence="8">DSM 14365 / CIP 107738 / JCM 11303 / AJ 13395 / SMP-2</strain>
    </source>
</reference>
<name>D0LG32_HALO1</name>
<dbReference type="HOGENOM" id="CLU_045120_0_1_7"/>
<feature type="transmembrane region" description="Helical" evidence="5">
    <location>
        <begin position="280"/>
        <end position="297"/>
    </location>
</feature>
<dbReference type="eggNOG" id="ENOG5030T1G">
    <property type="taxonomic scope" value="Bacteria"/>
</dbReference>
<feature type="transmembrane region" description="Helical" evidence="5">
    <location>
        <begin position="96"/>
        <end position="120"/>
    </location>
</feature>
<evidence type="ECO:0000259" key="6">
    <source>
        <dbReference type="SMART" id="SM00752"/>
    </source>
</evidence>
<dbReference type="SMART" id="SM00752">
    <property type="entry name" value="HTTM"/>
    <property type="match status" value="1"/>
</dbReference>
<feature type="transmembrane region" description="Helical" evidence="5">
    <location>
        <begin position="70"/>
        <end position="89"/>
    </location>
</feature>
<sequence>MSPRAPVRWWRGWVALLSQRESPTTLACFRIALGVVVLYSLLSVGLNGLLDLLWTDATFHGGGYKYLGDGNWLMALLGGPEPAVVHALYGVSMACALAFTLGVGGRAIALATLLSYAALVSLNGETSGGYDLLITNALWLLVLGDATATLSLRCWRKTGHLVHPGTRSDTDAALTIPAWPRYLLIFQLLTMYTATGWQKFSLDWSIAGNYSALYRVFQEPTWRRFDMSFTAWLFPVTQVATIVTWLFEAVLPLLLLYWYYARHTRERPGRVRAWMVRRELRRWFVLIGIGLHIGILVTLDVGPFSWVSLAYYICLCPPHHLEAAAARVWRGRRRD</sequence>
<evidence type="ECO:0000256" key="5">
    <source>
        <dbReference type="SAM" id="Phobius"/>
    </source>
</evidence>
<evidence type="ECO:0000313" key="8">
    <source>
        <dbReference type="Proteomes" id="UP000001880"/>
    </source>
</evidence>
<keyword evidence="4 5" id="KW-0472">Membrane</keyword>
<dbReference type="RefSeq" id="WP_012830649.1">
    <property type="nucleotide sequence ID" value="NC_013440.1"/>
</dbReference>
<evidence type="ECO:0000256" key="3">
    <source>
        <dbReference type="ARBA" id="ARBA00022989"/>
    </source>
</evidence>
<keyword evidence="3 5" id="KW-1133">Transmembrane helix</keyword>
<feature type="transmembrane region" description="Helical" evidence="5">
    <location>
        <begin position="132"/>
        <end position="152"/>
    </location>
</feature>
<dbReference type="KEGG" id="hoh:Hoch_5575"/>
<dbReference type="AlphaFoldDB" id="D0LG32"/>
<accession>D0LG32</accession>
<dbReference type="GO" id="GO:0012505">
    <property type="term" value="C:endomembrane system"/>
    <property type="evidence" value="ECO:0007669"/>
    <property type="project" value="UniProtKB-SubCell"/>
</dbReference>
<feature type="domain" description="HTTM-like" evidence="6">
    <location>
        <begin position="18"/>
        <end position="320"/>
    </location>
</feature>
<evidence type="ECO:0000256" key="2">
    <source>
        <dbReference type="ARBA" id="ARBA00022692"/>
    </source>
</evidence>
<dbReference type="STRING" id="502025.Hoch_5575"/>
<evidence type="ECO:0000313" key="7">
    <source>
        <dbReference type="EMBL" id="ACY18057.1"/>
    </source>
</evidence>
<organism evidence="7 8">
    <name type="scientific">Haliangium ochraceum (strain DSM 14365 / JCM 11303 / SMP-2)</name>
    <dbReference type="NCBI Taxonomy" id="502025"/>
    <lineage>
        <taxon>Bacteria</taxon>
        <taxon>Pseudomonadati</taxon>
        <taxon>Myxococcota</taxon>
        <taxon>Polyangia</taxon>
        <taxon>Haliangiales</taxon>
        <taxon>Kofleriaceae</taxon>
        <taxon>Haliangium</taxon>
    </lineage>
</organism>
<dbReference type="Pfam" id="PF05090">
    <property type="entry name" value="HTTM"/>
    <property type="match status" value="1"/>
</dbReference>
<keyword evidence="2 5" id="KW-0812">Transmembrane</keyword>
<proteinExistence type="predicted"/>
<dbReference type="InterPro" id="IPR053934">
    <property type="entry name" value="HTTM_dom"/>
</dbReference>
<dbReference type="EMBL" id="CP001804">
    <property type="protein sequence ID" value="ACY18057.1"/>
    <property type="molecule type" value="Genomic_DNA"/>
</dbReference>
<evidence type="ECO:0000256" key="1">
    <source>
        <dbReference type="ARBA" id="ARBA00004127"/>
    </source>
</evidence>
<feature type="transmembrane region" description="Helical" evidence="5">
    <location>
        <begin position="172"/>
        <end position="194"/>
    </location>
</feature>
<gene>
    <name evidence="7" type="ordered locus">Hoch_5575</name>
</gene>
<evidence type="ECO:0000256" key="4">
    <source>
        <dbReference type="ARBA" id="ARBA00023136"/>
    </source>
</evidence>
<dbReference type="InterPro" id="IPR011020">
    <property type="entry name" value="HTTM-like"/>
</dbReference>